<protein>
    <submittedName>
        <fullName evidence="2">Uncharacterized protein</fullName>
    </submittedName>
</protein>
<name>A0A1X7U9S8_AMPQE</name>
<reference evidence="2" key="1">
    <citation type="submission" date="2017-05" db="UniProtKB">
        <authorList>
            <consortium name="EnsemblMetazoa"/>
        </authorList>
    </citation>
    <scope>IDENTIFICATION</scope>
</reference>
<accession>A0A1X7U9S8</accession>
<dbReference type="AlphaFoldDB" id="A0A1X7U9S8"/>
<dbReference type="InParanoid" id="A0A1X7U9S8"/>
<dbReference type="EnsemblMetazoa" id="Aqu2.1.24216_001">
    <property type="protein sequence ID" value="Aqu2.1.24216_001"/>
    <property type="gene ID" value="Aqu2.1.24216"/>
</dbReference>
<evidence type="ECO:0000313" key="2">
    <source>
        <dbReference type="EnsemblMetazoa" id="Aqu2.1.24216_001"/>
    </source>
</evidence>
<proteinExistence type="predicted"/>
<feature type="compositionally biased region" description="Low complexity" evidence="1">
    <location>
        <begin position="8"/>
        <end position="17"/>
    </location>
</feature>
<sequence>MAKRSRSIRSTSTIVSDYSEDDSEESSSATRDSCRPPQKRRYKQSYRSEWEKIPELSGWLSRSSTNNKMAFCKLCNCNLEAKLKEVVDAHAHNILELDVANEDHHLSNDQLFVGVATRRFIDSCDEIDVHQLTPFFSNCRNYFIAAIQEIRKSCPLDDPLLKLLSFPDPHQCKQVQLSNILQVAKRFPNVIKEEDIE</sequence>
<organism evidence="2">
    <name type="scientific">Amphimedon queenslandica</name>
    <name type="common">Sponge</name>
    <dbReference type="NCBI Taxonomy" id="400682"/>
    <lineage>
        <taxon>Eukaryota</taxon>
        <taxon>Metazoa</taxon>
        <taxon>Porifera</taxon>
        <taxon>Demospongiae</taxon>
        <taxon>Heteroscleromorpha</taxon>
        <taxon>Haplosclerida</taxon>
        <taxon>Niphatidae</taxon>
        <taxon>Amphimedon</taxon>
    </lineage>
</organism>
<feature type="region of interest" description="Disordered" evidence="1">
    <location>
        <begin position="1"/>
        <end position="42"/>
    </location>
</feature>
<evidence type="ECO:0000256" key="1">
    <source>
        <dbReference type="SAM" id="MobiDB-lite"/>
    </source>
</evidence>